<dbReference type="AlphaFoldDB" id="A0A8D8AY87"/>
<name>A0A8D8AY87_CULPI</name>
<proteinExistence type="predicted"/>
<evidence type="ECO:0000313" key="2">
    <source>
        <dbReference type="EMBL" id="CAG6465638.1"/>
    </source>
</evidence>
<accession>A0A8D8AY87</accession>
<reference evidence="2" key="1">
    <citation type="submission" date="2021-05" db="EMBL/GenBank/DDBJ databases">
        <authorList>
            <person name="Alioto T."/>
            <person name="Alioto T."/>
            <person name="Gomez Garrido J."/>
        </authorList>
    </citation>
    <scope>NUCLEOTIDE SEQUENCE</scope>
</reference>
<keyword evidence="1" id="KW-0812">Transmembrane</keyword>
<evidence type="ECO:0000256" key="1">
    <source>
        <dbReference type="SAM" id="Phobius"/>
    </source>
</evidence>
<sequence length="101" mass="10995">MKSSVFIQISLGFTLTIVITVVAYIIVIHKTPNESESEAAEQRCPLSANANTNARSTLVAIQALFDLSAIRCGATAAWTTVALRQPLRQDWRRFGVSRCAG</sequence>
<organism evidence="2">
    <name type="scientific">Culex pipiens</name>
    <name type="common">House mosquito</name>
    <dbReference type="NCBI Taxonomy" id="7175"/>
    <lineage>
        <taxon>Eukaryota</taxon>
        <taxon>Metazoa</taxon>
        <taxon>Ecdysozoa</taxon>
        <taxon>Arthropoda</taxon>
        <taxon>Hexapoda</taxon>
        <taxon>Insecta</taxon>
        <taxon>Pterygota</taxon>
        <taxon>Neoptera</taxon>
        <taxon>Endopterygota</taxon>
        <taxon>Diptera</taxon>
        <taxon>Nematocera</taxon>
        <taxon>Culicoidea</taxon>
        <taxon>Culicidae</taxon>
        <taxon>Culicinae</taxon>
        <taxon>Culicini</taxon>
        <taxon>Culex</taxon>
        <taxon>Culex</taxon>
    </lineage>
</organism>
<keyword evidence="1" id="KW-0472">Membrane</keyword>
<keyword evidence="1" id="KW-1133">Transmembrane helix</keyword>
<dbReference type="EMBL" id="HBUE01054009">
    <property type="protein sequence ID" value="CAG6465638.1"/>
    <property type="molecule type" value="Transcribed_RNA"/>
</dbReference>
<feature type="transmembrane region" description="Helical" evidence="1">
    <location>
        <begin position="6"/>
        <end position="27"/>
    </location>
</feature>
<protein>
    <submittedName>
        <fullName evidence="2">(northern house mosquito) hypothetical protein</fullName>
    </submittedName>
</protein>